<dbReference type="OrthoDB" id="60606at2759"/>
<protein>
    <submittedName>
        <fullName evidence="1">Uncharacterized protein</fullName>
    </submittedName>
</protein>
<sequence>MMMQVLTNRELVQSILEFQTGVFYQVRPFIQSHNRLLETLHPLAHHAKALITPAVPDMARLQLHSELRHAATYVLLRQSTLLLEAVGLFGQSFLSRIYRCRPCLVDSTVLALAIESGDRKVVVFFHDHVVKSTPDVFKIVGAMNIAAGHGQLDILRYLHEQRPDESGCTTSAMDAAAANDHFTVLKWLHVHRAEGCTFHAMDRAAQQGSLAIVQWLHENRTEGCSTAAIDGAARAGHVDVVQWLTRHRTEGCTSAALDGAAQSGHLAMVQWLHNNRAEGCTTHAMDRACESGHLNVVTFLGDHRREGWTPYAMASAVRNGHVDVVRYLHEVKGVPCPLVEVHMAKCNRAMAEYLLQRRTLQIYRGNSSRNCTPVRVT</sequence>
<dbReference type="InterPro" id="IPR052050">
    <property type="entry name" value="SecEffector_AnkRepeat"/>
</dbReference>
<evidence type="ECO:0000313" key="1">
    <source>
        <dbReference type="EMBL" id="ETV71635.1"/>
    </source>
</evidence>
<dbReference type="VEuPathDB" id="FungiDB:H257_13093"/>
<dbReference type="InterPro" id="IPR036770">
    <property type="entry name" value="Ankyrin_rpt-contain_sf"/>
</dbReference>
<dbReference type="SUPFAM" id="SSF48403">
    <property type="entry name" value="Ankyrin repeat"/>
    <property type="match status" value="1"/>
</dbReference>
<dbReference type="Pfam" id="PF12796">
    <property type="entry name" value="Ank_2"/>
    <property type="match status" value="1"/>
</dbReference>
<reference evidence="1" key="1">
    <citation type="submission" date="2013-12" db="EMBL/GenBank/DDBJ databases">
        <title>The Genome Sequence of Aphanomyces astaci APO3.</title>
        <authorList>
            <consortium name="The Broad Institute Genomics Platform"/>
            <person name="Russ C."/>
            <person name="Tyler B."/>
            <person name="van West P."/>
            <person name="Dieguez-Uribeondo J."/>
            <person name="Young S.K."/>
            <person name="Zeng Q."/>
            <person name="Gargeya S."/>
            <person name="Fitzgerald M."/>
            <person name="Abouelleil A."/>
            <person name="Alvarado L."/>
            <person name="Chapman S.B."/>
            <person name="Gainer-Dewar J."/>
            <person name="Goldberg J."/>
            <person name="Griggs A."/>
            <person name="Gujja S."/>
            <person name="Hansen M."/>
            <person name="Howarth C."/>
            <person name="Imamovic A."/>
            <person name="Ireland A."/>
            <person name="Larimer J."/>
            <person name="McCowan C."/>
            <person name="Murphy C."/>
            <person name="Pearson M."/>
            <person name="Poon T.W."/>
            <person name="Priest M."/>
            <person name="Roberts A."/>
            <person name="Saif S."/>
            <person name="Shea T."/>
            <person name="Sykes S."/>
            <person name="Wortman J."/>
            <person name="Nusbaum C."/>
            <person name="Birren B."/>
        </authorList>
    </citation>
    <scope>NUCLEOTIDE SEQUENCE [LARGE SCALE GENOMIC DNA]</scope>
    <source>
        <strain evidence="1">APO3</strain>
    </source>
</reference>
<dbReference type="AlphaFoldDB" id="W4FVT8"/>
<dbReference type="PANTHER" id="PTHR46586:SF3">
    <property type="entry name" value="ANKYRIN REPEAT-CONTAINING PROTEIN"/>
    <property type="match status" value="1"/>
</dbReference>
<dbReference type="PANTHER" id="PTHR46586">
    <property type="entry name" value="ANKYRIN REPEAT-CONTAINING PROTEIN"/>
    <property type="match status" value="1"/>
</dbReference>
<name>W4FVT8_APHAT</name>
<proteinExistence type="predicted"/>
<gene>
    <name evidence="1" type="ORF">H257_13093</name>
</gene>
<dbReference type="EMBL" id="KI913158">
    <property type="protein sequence ID" value="ETV71635.1"/>
    <property type="molecule type" value="Genomic_DNA"/>
</dbReference>
<accession>W4FVT8</accession>
<dbReference type="Gene3D" id="1.25.40.20">
    <property type="entry name" value="Ankyrin repeat-containing domain"/>
    <property type="match status" value="2"/>
</dbReference>
<dbReference type="RefSeq" id="XP_009838824.1">
    <property type="nucleotide sequence ID" value="XM_009840522.1"/>
</dbReference>
<dbReference type="InterPro" id="IPR002110">
    <property type="entry name" value="Ankyrin_rpt"/>
</dbReference>
<dbReference type="Pfam" id="PF13637">
    <property type="entry name" value="Ank_4"/>
    <property type="match status" value="2"/>
</dbReference>
<dbReference type="GeneID" id="20815089"/>
<dbReference type="STRING" id="112090.W4FVT8"/>
<organism evidence="1">
    <name type="scientific">Aphanomyces astaci</name>
    <name type="common">Crayfish plague agent</name>
    <dbReference type="NCBI Taxonomy" id="112090"/>
    <lineage>
        <taxon>Eukaryota</taxon>
        <taxon>Sar</taxon>
        <taxon>Stramenopiles</taxon>
        <taxon>Oomycota</taxon>
        <taxon>Saprolegniomycetes</taxon>
        <taxon>Saprolegniales</taxon>
        <taxon>Verrucalvaceae</taxon>
        <taxon>Aphanomyces</taxon>
    </lineage>
</organism>